<organism evidence="1 2">
    <name type="scientific">Strongyloides venezuelensis</name>
    <name type="common">Threadworm</name>
    <dbReference type="NCBI Taxonomy" id="75913"/>
    <lineage>
        <taxon>Eukaryota</taxon>
        <taxon>Metazoa</taxon>
        <taxon>Ecdysozoa</taxon>
        <taxon>Nematoda</taxon>
        <taxon>Chromadorea</taxon>
        <taxon>Rhabditida</taxon>
        <taxon>Tylenchina</taxon>
        <taxon>Panagrolaimomorpha</taxon>
        <taxon>Strongyloidoidea</taxon>
        <taxon>Strongyloididae</taxon>
        <taxon>Strongyloides</taxon>
    </lineage>
</organism>
<keyword evidence="1" id="KW-1185">Reference proteome</keyword>
<dbReference type="WBParaSite" id="SVE_1419800.1">
    <property type="protein sequence ID" value="SVE_1419800.1"/>
    <property type="gene ID" value="SVE_1419800"/>
</dbReference>
<name>A0A0K0FSU0_STRVS</name>
<reference evidence="2" key="2">
    <citation type="submission" date="2015-08" db="UniProtKB">
        <authorList>
            <consortium name="WormBaseParasite"/>
        </authorList>
    </citation>
    <scope>IDENTIFICATION</scope>
</reference>
<evidence type="ECO:0000313" key="2">
    <source>
        <dbReference type="WBParaSite" id="SVE_1419800.1"/>
    </source>
</evidence>
<dbReference type="AlphaFoldDB" id="A0A0K0FSU0"/>
<sequence>MDNNNENTVGASIMVNGLVKTVKVFPDFGSKINCISPKIVKEIDLTLSEKKRKDDLTDGLFINVNTVIEQIDLTLNGENKIERYLGIRY</sequence>
<proteinExistence type="predicted"/>
<reference evidence="1" key="1">
    <citation type="submission" date="2014-07" db="EMBL/GenBank/DDBJ databases">
        <authorList>
            <person name="Martin A.A"/>
            <person name="De Silva N."/>
        </authorList>
    </citation>
    <scope>NUCLEOTIDE SEQUENCE</scope>
</reference>
<evidence type="ECO:0000313" key="1">
    <source>
        <dbReference type="Proteomes" id="UP000035680"/>
    </source>
</evidence>
<protein>
    <submittedName>
        <fullName evidence="2">Phage protein</fullName>
    </submittedName>
</protein>
<accession>A0A0K0FSU0</accession>
<dbReference type="Proteomes" id="UP000035680">
    <property type="component" value="Unassembled WGS sequence"/>
</dbReference>